<evidence type="ECO:0000313" key="1">
    <source>
        <dbReference type="EMBL" id="TCC04444.1"/>
    </source>
</evidence>
<name>A0A4R0H548_9ACTN</name>
<protein>
    <submittedName>
        <fullName evidence="1">Uncharacterized protein</fullName>
    </submittedName>
</protein>
<reference evidence="1 2" key="1">
    <citation type="submission" date="2019-02" db="EMBL/GenBank/DDBJ databases">
        <title>Kribbella capetownensis sp. nov. and Kribbella speibonae sp. nov., isolated from soil.</title>
        <authorList>
            <person name="Curtis S.M."/>
            <person name="Norton I."/>
            <person name="Everest G.J."/>
            <person name="Meyers P.R."/>
        </authorList>
    </citation>
    <scope>NUCLEOTIDE SEQUENCE [LARGE SCALE GENOMIC DNA]</scope>
    <source>
        <strain evidence="1 2">KCTC 29219</strain>
    </source>
</reference>
<sequence length="224" mass="23873">MFSPGLAKLASTWTDSLGVGADYTVYGNVIVSGTLYGGSYGVDSTGKPFTSLKSRGVGYIGYKAIETSYYWGKTSRSADYRLRGDGVLYRYTSGGRIVTRWPGYSSVKTMALISETATYDTFLATTNGGALYTIHIPVTGAPVVKKVRTSTWQSFEYLVAEKCGTQSTLLAGIDKDTGSAYLYAVGHANGASTVIKGLGKVPGDFKDPIYFLNTAEGNAPLFGE</sequence>
<proteinExistence type="predicted"/>
<evidence type="ECO:0000313" key="2">
    <source>
        <dbReference type="Proteomes" id="UP000292346"/>
    </source>
</evidence>
<dbReference type="OrthoDB" id="5178952at2"/>
<comment type="caution">
    <text evidence="1">The sequence shown here is derived from an EMBL/GenBank/DDBJ whole genome shotgun (WGS) entry which is preliminary data.</text>
</comment>
<organism evidence="1 2">
    <name type="scientific">Kribbella soli</name>
    <dbReference type="NCBI Taxonomy" id="1124743"/>
    <lineage>
        <taxon>Bacteria</taxon>
        <taxon>Bacillati</taxon>
        <taxon>Actinomycetota</taxon>
        <taxon>Actinomycetes</taxon>
        <taxon>Propionibacteriales</taxon>
        <taxon>Kribbellaceae</taxon>
        <taxon>Kribbella</taxon>
    </lineage>
</organism>
<dbReference type="Proteomes" id="UP000292346">
    <property type="component" value="Unassembled WGS sequence"/>
</dbReference>
<dbReference type="AlphaFoldDB" id="A0A4R0H548"/>
<accession>A0A4R0H548</accession>
<dbReference type="EMBL" id="SJJZ01000004">
    <property type="protein sequence ID" value="TCC04444.1"/>
    <property type="molecule type" value="Genomic_DNA"/>
</dbReference>
<keyword evidence="2" id="KW-1185">Reference proteome</keyword>
<gene>
    <name evidence="1" type="ORF">E0H45_31860</name>
</gene>